<evidence type="ECO:0000313" key="1">
    <source>
        <dbReference type="EMBL" id="OUP68149.1"/>
    </source>
</evidence>
<reference evidence="2" key="1">
    <citation type="submission" date="2017-04" db="EMBL/GenBank/DDBJ databases">
        <title>Function of individual gut microbiota members based on whole genome sequencing of pure cultures obtained from chicken caecum.</title>
        <authorList>
            <person name="Medvecky M."/>
            <person name="Cejkova D."/>
            <person name="Polansky O."/>
            <person name="Karasova D."/>
            <person name="Kubasova T."/>
            <person name="Cizek A."/>
            <person name="Rychlik I."/>
        </authorList>
    </citation>
    <scope>NUCLEOTIDE SEQUENCE [LARGE SCALE GENOMIC DNA]</scope>
    <source>
        <strain evidence="2">An175</strain>
    </source>
</reference>
<name>A0A1Y4MJ68_9FIRM</name>
<protein>
    <submittedName>
        <fullName evidence="1">Uncharacterized protein</fullName>
    </submittedName>
</protein>
<accession>A0A1Y4MJ68</accession>
<proteinExistence type="predicted"/>
<organism evidence="1 2">
    <name type="scientific">Anaerotruncus colihominis</name>
    <dbReference type="NCBI Taxonomy" id="169435"/>
    <lineage>
        <taxon>Bacteria</taxon>
        <taxon>Bacillati</taxon>
        <taxon>Bacillota</taxon>
        <taxon>Clostridia</taxon>
        <taxon>Eubacteriales</taxon>
        <taxon>Oscillospiraceae</taxon>
        <taxon>Anaerotruncus</taxon>
    </lineage>
</organism>
<dbReference type="EMBL" id="NFKP01000021">
    <property type="protein sequence ID" value="OUP68149.1"/>
    <property type="molecule type" value="Genomic_DNA"/>
</dbReference>
<sequence>MPTPPFWFATAIILPIFSLRYPKNEYLSINMDCLMIIPQQQAHSGLPAAKRQGNRQSRFWLWCNMRNPLLCSVCRHMAAANGFVVCTAHIIPHSFLKEKPFVLLIRPRRQLQTPPPNRTFIPFYVSRETSRLCFIFSIRF</sequence>
<dbReference type="Proteomes" id="UP000196386">
    <property type="component" value="Unassembled WGS sequence"/>
</dbReference>
<comment type="caution">
    <text evidence="1">The sequence shown here is derived from an EMBL/GenBank/DDBJ whole genome shotgun (WGS) entry which is preliminary data.</text>
</comment>
<gene>
    <name evidence="1" type="ORF">B5F11_14605</name>
</gene>
<dbReference type="AlphaFoldDB" id="A0A1Y4MJ68"/>
<evidence type="ECO:0000313" key="2">
    <source>
        <dbReference type="Proteomes" id="UP000196386"/>
    </source>
</evidence>